<accession>A0ABX0QK43</accession>
<dbReference type="NCBIfam" id="TIGR03519">
    <property type="entry name" value="T9SS_PorP_fam"/>
    <property type="match status" value="1"/>
</dbReference>
<reference evidence="2" key="2">
    <citation type="submission" date="2023-07" db="EMBL/GenBank/DDBJ databases">
        <authorList>
            <person name="Jung D.-H."/>
        </authorList>
    </citation>
    <scope>NUCLEOTIDE SEQUENCE [LARGE SCALE GENOMIC DNA]</scope>
    <source>
        <strain evidence="2">JA-25</strain>
    </source>
</reference>
<evidence type="ECO:0000313" key="1">
    <source>
        <dbReference type="EMBL" id="NID12800.1"/>
    </source>
</evidence>
<dbReference type="Pfam" id="PF11751">
    <property type="entry name" value="PorP_SprF"/>
    <property type="match status" value="1"/>
</dbReference>
<name>A0ABX0QK43_9BACT</name>
<evidence type="ECO:0000313" key="2">
    <source>
        <dbReference type="Proteomes" id="UP000606008"/>
    </source>
</evidence>
<dbReference type="EMBL" id="WAEL01000008">
    <property type="protein sequence ID" value="NID12800.1"/>
    <property type="molecule type" value="Genomic_DNA"/>
</dbReference>
<reference evidence="2" key="1">
    <citation type="submission" date="2019-09" db="EMBL/GenBank/DDBJ databases">
        <authorList>
            <person name="Jung D.-H."/>
        </authorList>
    </citation>
    <scope>NUCLEOTIDE SEQUENCE [LARGE SCALE GENOMIC DNA]</scope>
    <source>
        <strain evidence="2">JA-25</strain>
    </source>
</reference>
<organism evidence="1 2">
    <name type="scientific">Fibrivirga algicola</name>
    <dbReference type="NCBI Taxonomy" id="2950420"/>
    <lineage>
        <taxon>Bacteria</taxon>
        <taxon>Pseudomonadati</taxon>
        <taxon>Bacteroidota</taxon>
        <taxon>Cytophagia</taxon>
        <taxon>Cytophagales</taxon>
        <taxon>Spirosomataceae</taxon>
        <taxon>Fibrivirga</taxon>
    </lineage>
</organism>
<dbReference type="InterPro" id="IPR019861">
    <property type="entry name" value="PorP/SprF_Bacteroidetes"/>
</dbReference>
<proteinExistence type="predicted"/>
<comment type="caution">
    <text evidence="1">The sequence shown here is derived from an EMBL/GenBank/DDBJ whole genome shotgun (WGS) entry which is preliminary data.</text>
</comment>
<sequence length="350" mass="38048">MTPAYRCLLNVPSAQKMQERVGAAVSDWKNGPYETTCSCCNSNPMRYSARILFFACLSVGWLPVLAQKEVLYSQYQVNPMAINPAFAGVREDFSMTLGFRGRLFSFLSQNSQQVATPITQTFAADGQLGSGPVGLGFQVLNDRNSTLGNVGLSTNLSYKIELPNLARLFFGVQGGVNILPVVGTGTNLGGSSALLSYGVGIYYDASTFFAGVSAPELNNKAFGLGGFLYRQPVYVQAGGKLDLTDDFKVIPSVVLSRAGSEPMAVDLNARVWYANRAAVGVSVRQNNTFTNGTFSYVQGSLEYQLSGNVRLGYLYNSIAPEAPLTAFQRTMHELVFRYTPNPNTLKFSYF</sequence>
<protein>
    <submittedName>
        <fullName evidence="1">Type IX secretion system membrane protein PorP/SprF</fullName>
    </submittedName>
</protein>
<gene>
    <name evidence="1" type="ORF">F7231_21695</name>
</gene>
<dbReference type="Proteomes" id="UP000606008">
    <property type="component" value="Unassembled WGS sequence"/>
</dbReference>
<keyword evidence="2" id="KW-1185">Reference proteome</keyword>